<comment type="pathway">
    <text evidence="7">Carbohydrate biosynthesis; dTDP-L-rhamnose biosynthesis.</text>
</comment>
<name>A0A1W1YB03_9FLAO</name>
<keyword evidence="7" id="KW-0413">Isomerase</keyword>
<dbReference type="CDD" id="cd00438">
    <property type="entry name" value="cupin_RmlC"/>
    <property type="match status" value="1"/>
</dbReference>
<dbReference type="OrthoDB" id="9800680at2"/>
<feature type="site" description="Participates in a stacking interaction with the thymidine ring of dTDP-4-oxo-6-deoxyglucose" evidence="6">
    <location>
        <position position="138"/>
    </location>
</feature>
<dbReference type="PANTHER" id="PTHR21047:SF2">
    <property type="entry name" value="THYMIDINE DIPHOSPHO-4-KETO-RHAMNOSE 3,5-EPIMERASE"/>
    <property type="match status" value="1"/>
</dbReference>
<evidence type="ECO:0000313" key="9">
    <source>
        <dbReference type="Proteomes" id="UP000192393"/>
    </source>
</evidence>
<dbReference type="InterPro" id="IPR000888">
    <property type="entry name" value="RmlC-like"/>
</dbReference>
<dbReference type="Proteomes" id="UP000192393">
    <property type="component" value="Unassembled WGS sequence"/>
</dbReference>
<dbReference type="EC" id="5.1.3.13" evidence="3 7"/>
<dbReference type="STRING" id="1434700.SAMN06296427_101205"/>
<reference evidence="8 9" key="1">
    <citation type="submission" date="2017-04" db="EMBL/GenBank/DDBJ databases">
        <authorList>
            <person name="Afonso C.L."/>
            <person name="Miller P.J."/>
            <person name="Scott M.A."/>
            <person name="Spackman E."/>
            <person name="Goraichik I."/>
            <person name="Dimitrov K.M."/>
            <person name="Suarez D.L."/>
            <person name="Swayne D.E."/>
        </authorList>
    </citation>
    <scope>NUCLEOTIDE SEQUENCE [LARGE SCALE GENOMIC DNA]</scope>
    <source>
        <strain evidence="8 9">CGMCC 1.12708</strain>
    </source>
</reference>
<dbReference type="GO" id="GO:0005829">
    <property type="term" value="C:cytosol"/>
    <property type="evidence" value="ECO:0007669"/>
    <property type="project" value="TreeGrafter"/>
</dbReference>
<dbReference type="GO" id="GO:0008830">
    <property type="term" value="F:dTDP-4-dehydrorhamnose 3,5-epimerase activity"/>
    <property type="evidence" value="ECO:0007669"/>
    <property type="project" value="UniProtKB-UniRule"/>
</dbReference>
<evidence type="ECO:0000256" key="3">
    <source>
        <dbReference type="ARBA" id="ARBA00012098"/>
    </source>
</evidence>
<comment type="function">
    <text evidence="2 7">Catalyzes the epimerization of the C3' and C5'positions of dTDP-6-deoxy-D-xylo-4-hexulose, forming dTDP-6-deoxy-L-lyxo-4-hexulose.</text>
</comment>
<keyword evidence="9" id="KW-1185">Reference proteome</keyword>
<dbReference type="RefSeq" id="WP_084015419.1">
    <property type="nucleotide sequence ID" value="NZ_FWXS01000001.1"/>
</dbReference>
<comment type="catalytic activity">
    <reaction evidence="1 7">
        <text>dTDP-4-dehydro-6-deoxy-alpha-D-glucose = dTDP-4-dehydro-beta-L-rhamnose</text>
        <dbReference type="Rhea" id="RHEA:16969"/>
        <dbReference type="ChEBI" id="CHEBI:57649"/>
        <dbReference type="ChEBI" id="CHEBI:62830"/>
        <dbReference type="EC" id="5.1.3.13"/>
    </reaction>
</comment>
<dbReference type="EMBL" id="FWXS01000001">
    <property type="protein sequence ID" value="SMC33329.1"/>
    <property type="molecule type" value="Genomic_DNA"/>
</dbReference>
<organism evidence="8 9">
    <name type="scientific">Moheibacter sediminis</name>
    <dbReference type="NCBI Taxonomy" id="1434700"/>
    <lineage>
        <taxon>Bacteria</taxon>
        <taxon>Pseudomonadati</taxon>
        <taxon>Bacteroidota</taxon>
        <taxon>Flavobacteriia</taxon>
        <taxon>Flavobacteriales</taxon>
        <taxon>Weeksellaceae</taxon>
        <taxon>Moheibacter</taxon>
    </lineage>
</organism>
<evidence type="ECO:0000256" key="6">
    <source>
        <dbReference type="PIRSR" id="PIRSR600888-3"/>
    </source>
</evidence>
<dbReference type="Gene3D" id="2.60.120.10">
    <property type="entry name" value="Jelly Rolls"/>
    <property type="match status" value="1"/>
</dbReference>
<dbReference type="GO" id="GO:0019305">
    <property type="term" value="P:dTDP-rhamnose biosynthetic process"/>
    <property type="evidence" value="ECO:0007669"/>
    <property type="project" value="UniProtKB-UniRule"/>
</dbReference>
<dbReference type="UniPathway" id="UPA00124"/>
<dbReference type="SUPFAM" id="SSF51182">
    <property type="entry name" value="RmlC-like cupins"/>
    <property type="match status" value="1"/>
</dbReference>
<dbReference type="PANTHER" id="PTHR21047">
    <property type="entry name" value="DTDP-6-DEOXY-D-GLUCOSE-3,5 EPIMERASE"/>
    <property type="match status" value="1"/>
</dbReference>
<sequence length="182" mass="20753">MNFTQTDLKGCFIIQPKIFEDNRGYFFESFKGNLLSEALGYKINFIQDNESSSKYGVVRGLHIQRGEFSQSKLVRVLSGKILDVAVDVRKDSPTYGKHISVELSSENKTQLFIPKGFLHGFSVLSETAVVFYKCDANYDPASEDSCHPLDEELNIDWKVPVEKMTLSDKDQNAKRFSEFNPY</sequence>
<comment type="similarity">
    <text evidence="7">Belongs to the dTDP-4-dehydrorhamnose 3,5-epimerase family.</text>
</comment>
<evidence type="ECO:0000256" key="7">
    <source>
        <dbReference type="RuleBase" id="RU364069"/>
    </source>
</evidence>
<gene>
    <name evidence="8" type="ORF">SAMN06296427_101205</name>
</gene>
<evidence type="ECO:0000256" key="4">
    <source>
        <dbReference type="ARBA" id="ARBA00019595"/>
    </source>
</evidence>
<feature type="active site" description="Proton acceptor" evidence="5">
    <location>
        <position position="62"/>
    </location>
</feature>
<dbReference type="GO" id="GO:0000271">
    <property type="term" value="P:polysaccharide biosynthetic process"/>
    <property type="evidence" value="ECO:0007669"/>
    <property type="project" value="TreeGrafter"/>
</dbReference>
<feature type="active site" description="Proton donor" evidence="5">
    <location>
        <position position="132"/>
    </location>
</feature>
<dbReference type="NCBIfam" id="TIGR01221">
    <property type="entry name" value="rmlC"/>
    <property type="match status" value="1"/>
</dbReference>
<dbReference type="Pfam" id="PF00908">
    <property type="entry name" value="dTDP_sugar_isom"/>
    <property type="match status" value="1"/>
</dbReference>
<proteinExistence type="inferred from homology"/>
<dbReference type="InterPro" id="IPR014710">
    <property type="entry name" value="RmlC-like_jellyroll"/>
</dbReference>
<comment type="subunit">
    <text evidence="7">Homodimer.</text>
</comment>
<accession>A0A1W1YB03</accession>
<evidence type="ECO:0000256" key="2">
    <source>
        <dbReference type="ARBA" id="ARBA00001997"/>
    </source>
</evidence>
<dbReference type="AlphaFoldDB" id="A0A1W1YB03"/>
<evidence type="ECO:0000313" key="8">
    <source>
        <dbReference type="EMBL" id="SMC33329.1"/>
    </source>
</evidence>
<evidence type="ECO:0000256" key="5">
    <source>
        <dbReference type="PIRSR" id="PIRSR600888-1"/>
    </source>
</evidence>
<dbReference type="InterPro" id="IPR011051">
    <property type="entry name" value="RmlC_Cupin_sf"/>
</dbReference>
<evidence type="ECO:0000256" key="1">
    <source>
        <dbReference type="ARBA" id="ARBA00001298"/>
    </source>
</evidence>
<protein>
    <recommendedName>
        <fullName evidence="4 7">dTDP-4-dehydrorhamnose 3,5-epimerase</fullName>
        <ecNumber evidence="3 7">5.1.3.13</ecNumber>
    </recommendedName>
    <alternativeName>
        <fullName evidence="7">Thymidine diphospho-4-keto-rhamnose 3,5-epimerase</fullName>
    </alternativeName>
</protein>